<evidence type="ECO:0000313" key="2">
    <source>
        <dbReference type="EMBL" id="CAI5761708.1"/>
    </source>
</evidence>
<dbReference type="AlphaFoldDB" id="A0AA35NUL0"/>
<evidence type="ECO:0000313" key="3">
    <source>
        <dbReference type="Proteomes" id="UP001178461"/>
    </source>
</evidence>
<feature type="compositionally biased region" description="Basic and acidic residues" evidence="1">
    <location>
        <begin position="41"/>
        <end position="63"/>
    </location>
</feature>
<dbReference type="EMBL" id="OX395126">
    <property type="protein sequence ID" value="CAI5761708.1"/>
    <property type="molecule type" value="Genomic_DNA"/>
</dbReference>
<protein>
    <submittedName>
        <fullName evidence="2">Uncharacterized protein</fullName>
    </submittedName>
</protein>
<feature type="compositionally biased region" description="Polar residues" evidence="1">
    <location>
        <begin position="22"/>
        <end position="40"/>
    </location>
</feature>
<proteinExistence type="predicted"/>
<gene>
    <name evidence="2" type="ORF">PODLI_1B002102</name>
</gene>
<sequence length="156" mass="17387">MQLQDTLYPAPRVDKYKPPKHLQSSTTGETSPCQTNGNNGNEKRGRAEGKNKEIHTQREKETSSRIPSPSAREKGEEKSRARSMGMTIKAQEEVSFKRSEKNNAQNKAAPTRLSSASFLAQLEDRKTCHSVTGEHGSEAIKSTKASQLFLSKINQW</sequence>
<name>A0AA35NUL0_9SAUR</name>
<keyword evidence="3" id="KW-1185">Reference proteome</keyword>
<feature type="compositionally biased region" description="Polar residues" evidence="1">
    <location>
        <begin position="102"/>
        <end position="112"/>
    </location>
</feature>
<dbReference type="Proteomes" id="UP001178461">
    <property type="component" value="Chromosome 1"/>
</dbReference>
<organism evidence="2 3">
    <name type="scientific">Podarcis lilfordi</name>
    <name type="common">Lilford's wall lizard</name>
    <dbReference type="NCBI Taxonomy" id="74358"/>
    <lineage>
        <taxon>Eukaryota</taxon>
        <taxon>Metazoa</taxon>
        <taxon>Chordata</taxon>
        <taxon>Craniata</taxon>
        <taxon>Vertebrata</taxon>
        <taxon>Euteleostomi</taxon>
        <taxon>Lepidosauria</taxon>
        <taxon>Squamata</taxon>
        <taxon>Bifurcata</taxon>
        <taxon>Unidentata</taxon>
        <taxon>Episquamata</taxon>
        <taxon>Laterata</taxon>
        <taxon>Lacertibaenia</taxon>
        <taxon>Lacertidae</taxon>
        <taxon>Podarcis</taxon>
    </lineage>
</organism>
<feature type="compositionally biased region" description="Basic and acidic residues" evidence="1">
    <location>
        <begin position="90"/>
        <end position="101"/>
    </location>
</feature>
<reference evidence="2" key="1">
    <citation type="submission" date="2022-12" db="EMBL/GenBank/DDBJ databases">
        <authorList>
            <person name="Alioto T."/>
            <person name="Alioto T."/>
            <person name="Gomez Garrido J."/>
        </authorList>
    </citation>
    <scope>NUCLEOTIDE SEQUENCE</scope>
</reference>
<accession>A0AA35NUL0</accession>
<feature type="region of interest" description="Disordered" evidence="1">
    <location>
        <begin position="1"/>
        <end position="112"/>
    </location>
</feature>
<feature type="compositionally biased region" description="Basic and acidic residues" evidence="1">
    <location>
        <begin position="71"/>
        <end position="80"/>
    </location>
</feature>
<evidence type="ECO:0000256" key="1">
    <source>
        <dbReference type="SAM" id="MobiDB-lite"/>
    </source>
</evidence>